<dbReference type="Proteomes" id="UP000594480">
    <property type="component" value="Chromosome"/>
</dbReference>
<evidence type="ECO:0000256" key="4">
    <source>
        <dbReference type="ARBA" id="ARBA00022989"/>
    </source>
</evidence>
<dbReference type="InterPro" id="IPR050545">
    <property type="entry name" value="Mycobact_MmpL"/>
</dbReference>
<evidence type="ECO:0000256" key="2">
    <source>
        <dbReference type="ARBA" id="ARBA00022475"/>
    </source>
</evidence>
<feature type="transmembrane region" description="Helical" evidence="6">
    <location>
        <begin position="215"/>
        <end position="233"/>
    </location>
</feature>
<sequence>MSSFLYRVGRFAARRRWTVIVLWIAVVVGASTLAGVLGNHLQSSFTVPGTQAQSALDALEQRFPQISGASAKVVVAAPSGEQISTSENLIVTACEDIAALDDVVAVTCPYAMAASGATAASDGAASQVSASGEMAFISVQLSVASTDIPDTLVASVTQATEPMADAGLTVAVSGLAASSSSGVDWTELAGMGVAYIVLAITFGSLIAAGIPLVTAALGVGLAASAITIVAALVPVSSTAPVLATMLGLAVGIDYALLITSRHRDNLRQGMDPAESVAVAIATAGTAVVFAGMTVMIALVGLGVAGIPFLTVMGLGAAGAVLTALLVAVTLLPAILSLLGRRLIPRGRMARRGSEPARTARWVRIVTRQPLLTAIGVTALLAVVAIPASGLRLTLPDAGYDPPGTEARVAYDLLDEGFGPGFNGPLLVTADISRTLQIEQALDALQDAFSGVPGITAVSQAFPNEALDMAVVTITPDSSPSSEQTAQLVQTLRDRAATFEAANGFTYEVTGQTALAIDISDRLGAAMLPFAIVVVGLSLVLLTIMFRSIAVPITATFGYLLTVGAGLGIATVVFEWGWGASLLGVGKVGPVISFMPILVMAVLFGLAMDYHVFLVSRMRERFVDAGDARAAVLDGFSASARVITAAALIMFSVFFSFVPGGNAIIQPIALALAVGVLIDAFVVRMTLIPALMALLGARAWWLPRWLEKALPDADIEGEAVRRMLDQREWREADSETRGQGIHAHEATFGDSAPLTVDVPSSGVLLVHGPEAAAVCAGLSGRIPDVAGDLAIGGRLIPFEREPLSRVSILVPALPTPTDASTLVEHVRRVVRLDGRSGDHRERARRAIEIWGDLSAGPGVLDEFDVPMSVLDEHQRWTLDAAAALASAAEVTVLDMRRRPDQPGMLDRILRAASPSTTIVIALTETAVEPAVSLASPGRPVRVIRADPAADVPRSQHATDEVVV</sequence>
<evidence type="ECO:0000259" key="7">
    <source>
        <dbReference type="PROSITE" id="PS50156"/>
    </source>
</evidence>
<keyword evidence="3 6" id="KW-0812">Transmembrane</keyword>
<organism evidence="8 9">
    <name type="scientific">Microbacterium schleiferi</name>
    <dbReference type="NCBI Taxonomy" id="69362"/>
    <lineage>
        <taxon>Bacteria</taxon>
        <taxon>Bacillati</taxon>
        <taxon>Actinomycetota</taxon>
        <taxon>Actinomycetes</taxon>
        <taxon>Micrococcales</taxon>
        <taxon>Microbacteriaceae</taxon>
        <taxon>Microbacterium</taxon>
    </lineage>
</organism>
<keyword evidence="2" id="KW-1003">Cell membrane</keyword>
<gene>
    <name evidence="8" type="ORF">IT882_05130</name>
</gene>
<dbReference type="Pfam" id="PF03176">
    <property type="entry name" value="MMPL"/>
    <property type="match status" value="2"/>
</dbReference>
<evidence type="ECO:0000313" key="9">
    <source>
        <dbReference type="Proteomes" id="UP000594480"/>
    </source>
</evidence>
<feature type="transmembrane region" description="Helical" evidence="6">
    <location>
        <begin position="635"/>
        <end position="657"/>
    </location>
</feature>
<evidence type="ECO:0000256" key="6">
    <source>
        <dbReference type="SAM" id="Phobius"/>
    </source>
</evidence>
<feature type="transmembrane region" description="Helical" evidence="6">
    <location>
        <begin position="556"/>
        <end position="578"/>
    </location>
</feature>
<feature type="transmembrane region" description="Helical" evidence="6">
    <location>
        <begin position="314"/>
        <end position="338"/>
    </location>
</feature>
<dbReference type="InterPro" id="IPR000731">
    <property type="entry name" value="SSD"/>
</dbReference>
<keyword evidence="9" id="KW-1185">Reference proteome</keyword>
<feature type="transmembrane region" description="Helical" evidence="6">
    <location>
        <begin position="522"/>
        <end position="544"/>
    </location>
</feature>
<feature type="transmembrane region" description="Helical" evidence="6">
    <location>
        <begin position="590"/>
        <end position="614"/>
    </location>
</feature>
<evidence type="ECO:0000313" key="8">
    <source>
        <dbReference type="EMBL" id="QPE05430.1"/>
    </source>
</evidence>
<dbReference type="PANTHER" id="PTHR33406:SF13">
    <property type="entry name" value="MEMBRANE PROTEIN YDFJ"/>
    <property type="match status" value="1"/>
</dbReference>
<accession>A0A7S8MZZ4</accession>
<feature type="transmembrane region" description="Helical" evidence="6">
    <location>
        <begin position="663"/>
        <end position="682"/>
    </location>
</feature>
<evidence type="ECO:0000256" key="3">
    <source>
        <dbReference type="ARBA" id="ARBA00022692"/>
    </source>
</evidence>
<dbReference type="AlphaFoldDB" id="A0A7S8MZZ4"/>
<keyword evidence="5 6" id="KW-0472">Membrane</keyword>
<feature type="transmembrane region" description="Helical" evidence="6">
    <location>
        <begin position="278"/>
        <end position="308"/>
    </location>
</feature>
<dbReference type="KEGG" id="msf:IT882_05130"/>
<feature type="transmembrane region" description="Helical" evidence="6">
    <location>
        <begin position="188"/>
        <end position="208"/>
    </location>
</feature>
<dbReference type="InterPro" id="IPR004869">
    <property type="entry name" value="MMPL_dom"/>
</dbReference>
<comment type="subcellular location">
    <subcellularLocation>
        <location evidence="1">Cell membrane</location>
        <topology evidence="1">Multi-pass membrane protein</topology>
    </subcellularLocation>
</comment>
<dbReference type="SUPFAM" id="SSF82866">
    <property type="entry name" value="Multidrug efflux transporter AcrB transmembrane domain"/>
    <property type="match status" value="2"/>
</dbReference>
<dbReference type="PANTHER" id="PTHR33406">
    <property type="entry name" value="MEMBRANE PROTEIN MJ1562-RELATED"/>
    <property type="match status" value="1"/>
</dbReference>
<feature type="transmembrane region" description="Helical" evidence="6">
    <location>
        <begin position="370"/>
        <end position="390"/>
    </location>
</feature>
<dbReference type="GO" id="GO:0005886">
    <property type="term" value="C:plasma membrane"/>
    <property type="evidence" value="ECO:0007669"/>
    <property type="project" value="UniProtKB-SubCell"/>
</dbReference>
<feature type="transmembrane region" description="Helical" evidence="6">
    <location>
        <begin position="239"/>
        <end position="257"/>
    </location>
</feature>
<reference evidence="8 9" key="1">
    <citation type="submission" date="2020-11" db="EMBL/GenBank/DDBJ databases">
        <title>Amino acid is mineralized and recycled by bacteria in oceanic microbiome.</title>
        <authorList>
            <person name="Zheng L.Y."/>
        </authorList>
    </citation>
    <scope>NUCLEOTIDE SEQUENCE [LARGE SCALE GENOMIC DNA]</scope>
    <source>
        <strain evidence="8 9">A32-1</strain>
    </source>
</reference>
<dbReference type="RefSeq" id="WP_195693447.1">
    <property type="nucleotide sequence ID" value="NZ_CP064760.1"/>
</dbReference>
<proteinExistence type="predicted"/>
<dbReference type="EMBL" id="CP064760">
    <property type="protein sequence ID" value="QPE05430.1"/>
    <property type="molecule type" value="Genomic_DNA"/>
</dbReference>
<evidence type="ECO:0000256" key="5">
    <source>
        <dbReference type="ARBA" id="ARBA00023136"/>
    </source>
</evidence>
<dbReference type="Gene3D" id="1.20.1640.10">
    <property type="entry name" value="Multidrug efflux transporter AcrB transmembrane domain"/>
    <property type="match status" value="2"/>
</dbReference>
<feature type="domain" description="SSD" evidence="7">
    <location>
        <begin position="188"/>
        <end position="337"/>
    </location>
</feature>
<keyword evidence="4 6" id="KW-1133">Transmembrane helix</keyword>
<name>A0A7S8MZZ4_9MICO</name>
<protein>
    <submittedName>
        <fullName evidence="8">MMPL family transporter</fullName>
    </submittedName>
</protein>
<evidence type="ECO:0000256" key="1">
    <source>
        <dbReference type="ARBA" id="ARBA00004651"/>
    </source>
</evidence>
<dbReference type="PROSITE" id="PS50156">
    <property type="entry name" value="SSD"/>
    <property type="match status" value="1"/>
</dbReference>